<organism evidence="1 2">
    <name type="scientific">Parascaris equorum</name>
    <name type="common">Equine roundworm</name>
    <dbReference type="NCBI Taxonomy" id="6256"/>
    <lineage>
        <taxon>Eukaryota</taxon>
        <taxon>Metazoa</taxon>
        <taxon>Ecdysozoa</taxon>
        <taxon>Nematoda</taxon>
        <taxon>Chromadorea</taxon>
        <taxon>Rhabditida</taxon>
        <taxon>Spirurina</taxon>
        <taxon>Ascaridomorpha</taxon>
        <taxon>Ascaridoidea</taxon>
        <taxon>Ascarididae</taxon>
        <taxon>Parascaris</taxon>
    </lineage>
</organism>
<accession>A0A914S471</accession>
<evidence type="ECO:0000313" key="1">
    <source>
        <dbReference type="Proteomes" id="UP000887564"/>
    </source>
</evidence>
<keyword evidence="1" id="KW-1185">Reference proteome</keyword>
<dbReference type="Proteomes" id="UP000887564">
    <property type="component" value="Unplaced"/>
</dbReference>
<proteinExistence type="predicted"/>
<reference evidence="2" key="1">
    <citation type="submission" date="2022-11" db="UniProtKB">
        <authorList>
            <consortium name="WormBaseParasite"/>
        </authorList>
    </citation>
    <scope>IDENTIFICATION</scope>
</reference>
<name>A0A914S471_PAREQ</name>
<evidence type="ECO:0000313" key="2">
    <source>
        <dbReference type="WBParaSite" id="PEQ_0001313201-mRNA-1"/>
    </source>
</evidence>
<sequence>MKSGRITSIWGLAVFTSPVGGKFFEISSSSLCNHSKKSAPSRYTQAQPLRIVPIQQAVNLRQPSMRPATNLHQTIPNPQVVYVTRPQCYNSCGGCCYSPCGGCCYDSCCYDSCCGFGGCYYDSCCWW</sequence>
<protein>
    <submittedName>
        <fullName evidence="2">Uncharacterized protein</fullName>
    </submittedName>
</protein>
<dbReference type="AlphaFoldDB" id="A0A914S471"/>
<dbReference type="WBParaSite" id="PEQ_0001313201-mRNA-1">
    <property type="protein sequence ID" value="PEQ_0001313201-mRNA-1"/>
    <property type="gene ID" value="PEQ_0001313201"/>
</dbReference>